<evidence type="ECO:0000313" key="1">
    <source>
        <dbReference type="EMBL" id="EKU3570506.1"/>
    </source>
</evidence>
<dbReference type="InterPro" id="IPR045662">
    <property type="entry name" value="DUF6388"/>
</dbReference>
<dbReference type="EMBL" id="ABFEVW030000049">
    <property type="protein sequence ID" value="EMN1073604.1"/>
    <property type="molecule type" value="Genomic_DNA"/>
</dbReference>
<dbReference type="EMBL" id="LLGC01000140">
    <property type="protein sequence ID" value="KQE06531.1"/>
    <property type="molecule type" value="Genomic_DNA"/>
</dbReference>
<evidence type="ECO:0000313" key="4">
    <source>
        <dbReference type="Proteomes" id="UP000051449"/>
    </source>
</evidence>
<proteinExistence type="predicted"/>
<reference evidence="1" key="2">
    <citation type="submission" date="2023-06" db="EMBL/GenBank/DDBJ databases">
        <authorList>
            <consortium name="Clinical and Environmental Microbiology Branch: Whole genome sequencing antimicrobial resistance pathogens in the healthcare setting"/>
        </authorList>
    </citation>
    <scope>NUCLEOTIDE SEQUENCE</scope>
    <source>
        <strain evidence="1">2021GN-00227</strain>
    </source>
</reference>
<accession>A0A383LDR8</accession>
<dbReference type="Pfam" id="PF19925">
    <property type="entry name" value="DUF6388"/>
    <property type="match status" value="1"/>
</dbReference>
<reference evidence="3 4" key="1">
    <citation type="submission" date="2015-10" db="EMBL/GenBank/DDBJ databases">
        <title>The utility of whole genome sequencing in characterizing Acinetobacter epidemiology and analyzing hospital outbreaks.</title>
        <authorList>
            <person name="Ozer E.A."/>
            <person name="Fitzpatrick M.A."/>
            <person name="Hauser A.R."/>
        </authorList>
    </citation>
    <scope>NUCLEOTIDE SEQUENCE [LARGE SCALE GENOMIC DNA]</scope>
    <source>
        <strain evidence="3 4">ABBL072</strain>
    </source>
</reference>
<evidence type="ECO:0000313" key="3">
    <source>
        <dbReference type="EMBL" id="KQE06531.1"/>
    </source>
</evidence>
<name>A0A383LDR8_ACIBA</name>
<evidence type="ECO:0000313" key="2">
    <source>
        <dbReference type="EMBL" id="EMN1073604.1"/>
    </source>
</evidence>
<dbReference type="EMBL" id="ABFEVW020000048">
    <property type="protein sequence ID" value="EKU3570506.1"/>
    <property type="molecule type" value="Genomic_DNA"/>
</dbReference>
<protein>
    <submittedName>
        <fullName evidence="1">Uncharacterized protein</fullName>
    </submittedName>
</protein>
<dbReference type="AlphaFoldDB" id="A0A383LDR8"/>
<dbReference type="Proteomes" id="UP000051449">
    <property type="component" value="Unassembled WGS sequence"/>
</dbReference>
<organism evidence="1">
    <name type="scientific">Acinetobacter baumannii</name>
    <dbReference type="NCBI Taxonomy" id="470"/>
    <lineage>
        <taxon>Bacteria</taxon>
        <taxon>Pseudomonadati</taxon>
        <taxon>Pseudomonadota</taxon>
        <taxon>Gammaproteobacteria</taxon>
        <taxon>Moraxellales</taxon>
        <taxon>Moraxellaceae</taxon>
        <taxon>Acinetobacter</taxon>
        <taxon>Acinetobacter calcoaceticus/baumannii complex</taxon>
    </lineage>
</organism>
<gene>
    <name evidence="3" type="ORF">APD33_15385</name>
    <name evidence="1" type="ORF">MKP18_003990</name>
    <name evidence="2" type="ORF">MKP18_003991</name>
</gene>
<sequence>MSNGHYTQKALELFKQDPHVQAALNSRVSPEIAKALGESIEELEYRTLIELFRQRADLDNTDTLRLALDMVATPQQKKQALAQYHEDTANALGISLDEYLKIHPQFKAEIE</sequence>
<dbReference type="RefSeq" id="WP_000064659.1">
    <property type="nucleotide sequence ID" value="NC_013277.1"/>
</dbReference>
<comment type="caution">
    <text evidence="1">The sequence shown here is derived from an EMBL/GenBank/DDBJ whole genome shotgun (WGS) entry which is preliminary data.</text>
</comment>